<dbReference type="GO" id="GO:0000976">
    <property type="term" value="F:transcription cis-regulatory region binding"/>
    <property type="evidence" value="ECO:0007669"/>
    <property type="project" value="TreeGrafter"/>
</dbReference>
<keyword evidence="3" id="KW-0238">DNA-binding</keyword>
<dbReference type="PANTHER" id="PTHR31845">
    <property type="entry name" value="FINGER DOMAIN PROTEIN, PUTATIVE-RELATED"/>
    <property type="match status" value="1"/>
</dbReference>
<evidence type="ECO:0000256" key="1">
    <source>
        <dbReference type="ARBA" id="ARBA00004123"/>
    </source>
</evidence>
<dbReference type="Proteomes" id="UP000070700">
    <property type="component" value="Unassembled WGS sequence"/>
</dbReference>
<accession>A0A194XC12</accession>
<dbReference type="CDD" id="cd12148">
    <property type="entry name" value="fungal_TF_MHR"/>
    <property type="match status" value="1"/>
</dbReference>
<dbReference type="PANTHER" id="PTHR31845:SF21">
    <property type="entry name" value="REGULATORY PROTEIN LEU3"/>
    <property type="match status" value="1"/>
</dbReference>
<dbReference type="GO" id="GO:0005634">
    <property type="term" value="C:nucleus"/>
    <property type="evidence" value="ECO:0007669"/>
    <property type="project" value="UniProtKB-SubCell"/>
</dbReference>
<dbReference type="GeneID" id="28829535"/>
<dbReference type="OrthoDB" id="3163292at2759"/>
<sequence length="590" mass="65563">MSTIAVSLNRIDRCQRLTDIPSQRSATRQSSVDEVLSPFQANEQNVLQSALGAAETLPTRPTRPDDIAHVDGLLDAGQMPTRPTISHHFPSGASNTSQQQPLPLIPSDEDWNLEGLCLTNVEVQNLFTEPSACYFKDSPLLFWVIIAIASRRYSRDLTLLTALSSSVPRLMWSTIQSVSQNYHDVKALCLLCTWPFPLSSSSRDATFMLGGTMLHLAMQIGLHVPGQAQDFSQFRLSPSPEEVQDRTITWTAVTVVSQTLSTSYGQPSITPSAIQAHPCHLKEDGPLNGLTNRLCIEHLCHRVTNSLQYMSQVEAVQRATPQGEAFDSLKQDMTRLESTLSNSTQLGTIDINQVYFLCAKLHLHLFSLFDSPARSDYVYNLKGLYGVCARLITLVSNSEAVTKYCPKYIFWMIIAAAFTIRKLLSSDFTDYLDLAATKQVFNTAVHTIREISVSNNDLAGRLAEVLVQLRARAYSQTLKSWTSDSTSKGRRGLDLKVRSRLSVSITYDSLWEWRNGFLISDTKDSEPNTPQFRSPSNGRDAAAHFRGNTISAVATPQNFELNDLIFDDLYPMNYTIEGAGVTDLGVNGYQ</sequence>
<evidence type="ECO:0000256" key="4">
    <source>
        <dbReference type="ARBA" id="ARBA00023163"/>
    </source>
</evidence>
<evidence type="ECO:0008006" key="8">
    <source>
        <dbReference type="Google" id="ProtNLM"/>
    </source>
</evidence>
<evidence type="ECO:0000256" key="5">
    <source>
        <dbReference type="ARBA" id="ARBA00023242"/>
    </source>
</evidence>
<dbReference type="InterPro" id="IPR051089">
    <property type="entry name" value="prtT"/>
</dbReference>
<evidence type="ECO:0000313" key="6">
    <source>
        <dbReference type="EMBL" id="KUJ17696.1"/>
    </source>
</evidence>
<protein>
    <recommendedName>
        <fullName evidence="8">Transcription factor domain-containing protein</fullName>
    </recommendedName>
</protein>
<dbReference type="EMBL" id="KQ947414">
    <property type="protein sequence ID" value="KUJ17696.1"/>
    <property type="molecule type" value="Genomic_DNA"/>
</dbReference>
<reference evidence="6 7" key="1">
    <citation type="submission" date="2015-10" db="EMBL/GenBank/DDBJ databases">
        <title>Full genome of DAOMC 229536 Phialocephala scopiformis, a fungal endophyte of spruce producing the potent anti-insectan compound rugulosin.</title>
        <authorList>
            <consortium name="DOE Joint Genome Institute"/>
            <person name="Walker A.K."/>
            <person name="Frasz S.L."/>
            <person name="Seifert K.A."/>
            <person name="Miller J.D."/>
            <person name="Mondo S.J."/>
            <person name="Labutti K."/>
            <person name="Lipzen A."/>
            <person name="Dockter R."/>
            <person name="Kennedy M."/>
            <person name="Grigoriev I.V."/>
            <person name="Spatafora J.W."/>
        </authorList>
    </citation>
    <scope>NUCLEOTIDE SEQUENCE [LARGE SCALE GENOMIC DNA]</scope>
    <source>
        <strain evidence="6 7">CBS 120377</strain>
    </source>
</reference>
<evidence type="ECO:0000256" key="2">
    <source>
        <dbReference type="ARBA" id="ARBA00023015"/>
    </source>
</evidence>
<evidence type="ECO:0000256" key="3">
    <source>
        <dbReference type="ARBA" id="ARBA00023125"/>
    </source>
</evidence>
<organism evidence="6 7">
    <name type="scientific">Mollisia scopiformis</name>
    <name type="common">Conifer needle endophyte fungus</name>
    <name type="synonym">Phialocephala scopiformis</name>
    <dbReference type="NCBI Taxonomy" id="149040"/>
    <lineage>
        <taxon>Eukaryota</taxon>
        <taxon>Fungi</taxon>
        <taxon>Dikarya</taxon>
        <taxon>Ascomycota</taxon>
        <taxon>Pezizomycotina</taxon>
        <taxon>Leotiomycetes</taxon>
        <taxon>Helotiales</taxon>
        <taxon>Mollisiaceae</taxon>
        <taxon>Mollisia</taxon>
    </lineage>
</organism>
<evidence type="ECO:0000313" key="7">
    <source>
        <dbReference type="Proteomes" id="UP000070700"/>
    </source>
</evidence>
<gene>
    <name evidence="6" type="ORF">LY89DRAFT_733529</name>
</gene>
<keyword evidence="2" id="KW-0805">Transcription regulation</keyword>
<dbReference type="AlphaFoldDB" id="A0A194XC12"/>
<dbReference type="InParanoid" id="A0A194XC12"/>
<dbReference type="STRING" id="149040.A0A194XC12"/>
<keyword evidence="5" id="KW-0539">Nucleus</keyword>
<comment type="subcellular location">
    <subcellularLocation>
        <location evidence="1">Nucleus</location>
    </subcellularLocation>
</comment>
<name>A0A194XC12_MOLSC</name>
<proteinExistence type="predicted"/>
<keyword evidence="7" id="KW-1185">Reference proteome</keyword>
<dbReference type="GO" id="GO:0000981">
    <property type="term" value="F:DNA-binding transcription factor activity, RNA polymerase II-specific"/>
    <property type="evidence" value="ECO:0007669"/>
    <property type="project" value="TreeGrafter"/>
</dbReference>
<dbReference type="RefSeq" id="XP_018072051.1">
    <property type="nucleotide sequence ID" value="XM_018219809.1"/>
</dbReference>
<dbReference type="KEGG" id="psco:LY89DRAFT_733529"/>
<keyword evidence="4" id="KW-0804">Transcription</keyword>